<protein>
    <submittedName>
        <fullName evidence="8">N5,N10-methylene tetrahydromethanopterin reductase</fullName>
    </submittedName>
</protein>
<feature type="binding site" evidence="6">
    <location>
        <position position="229"/>
    </location>
    <ligand>
        <name>FMN</name>
        <dbReference type="ChEBI" id="CHEBI:58210"/>
    </ligand>
</feature>
<evidence type="ECO:0000256" key="2">
    <source>
        <dbReference type="ARBA" id="ARBA00022643"/>
    </source>
</evidence>
<dbReference type="SUPFAM" id="SSF51679">
    <property type="entry name" value="Bacterial luciferase-like"/>
    <property type="match status" value="1"/>
</dbReference>
<keyword evidence="1 6" id="KW-0285">Flavoprotein</keyword>
<dbReference type="PANTHER" id="PTHR30011">
    <property type="entry name" value="ALKANESULFONATE MONOOXYGENASE-RELATED"/>
    <property type="match status" value="1"/>
</dbReference>
<dbReference type="EMBL" id="BOSE01000001">
    <property type="protein sequence ID" value="GIP14809.1"/>
    <property type="molecule type" value="Genomic_DNA"/>
</dbReference>
<evidence type="ECO:0000256" key="4">
    <source>
        <dbReference type="ARBA" id="ARBA00023033"/>
    </source>
</evidence>
<evidence type="ECO:0000256" key="5">
    <source>
        <dbReference type="ARBA" id="ARBA00033748"/>
    </source>
</evidence>
<keyword evidence="3" id="KW-0560">Oxidoreductase</keyword>
<dbReference type="AlphaFoldDB" id="A0A919YMC6"/>
<accession>A0A919YMC6</accession>
<evidence type="ECO:0000259" key="7">
    <source>
        <dbReference type="Pfam" id="PF00296"/>
    </source>
</evidence>
<dbReference type="PIRSF" id="PIRSF000337">
    <property type="entry name" value="NTA_MOA"/>
    <property type="match status" value="1"/>
</dbReference>
<keyword evidence="2 6" id="KW-0288">FMN</keyword>
<reference evidence="8" key="1">
    <citation type="submission" date="2021-03" db="EMBL/GenBank/DDBJ databases">
        <title>Antimicrobial resistance genes in bacteria isolated from Japanese honey, and their potential for conferring macrolide and lincosamide resistance in the American foulbrood pathogen Paenibacillus larvae.</title>
        <authorList>
            <person name="Okamoto M."/>
            <person name="Kumagai M."/>
            <person name="Kanamori H."/>
            <person name="Takamatsu D."/>
        </authorList>
    </citation>
    <scope>NUCLEOTIDE SEQUENCE</scope>
    <source>
        <strain evidence="8">J40TS1</strain>
    </source>
</reference>
<dbReference type="NCBIfam" id="TIGR03860">
    <property type="entry name" value="FMN_nitrolo"/>
    <property type="match status" value="1"/>
</dbReference>
<dbReference type="GO" id="GO:0016705">
    <property type="term" value="F:oxidoreductase activity, acting on paired donors, with incorporation or reduction of molecular oxygen"/>
    <property type="evidence" value="ECO:0007669"/>
    <property type="project" value="InterPro"/>
</dbReference>
<evidence type="ECO:0000256" key="1">
    <source>
        <dbReference type="ARBA" id="ARBA00022630"/>
    </source>
</evidence>
<organism evidence="8 9">
    <name type="scientific">Paenibacillus montaniterrae</name>
    <dbReference type="NCBI Taxonomy" id="429341"/>
    <lineage>
        <taxon>Bacteria</taxon>
        <taxon>Bacillati</taxon>
        <taxon>Bacillota</taxon>
        <taxon>Bacilli</taxon>
        <taxon>Bacillales</taxon>
        <taxon>Paenibacillaceae</taxon>
        <taxon>Paenibacillus</taxon>
    </lineage>
</organism>
<feature type="binding site" evidence="6">
    <location>
        <position position="228"/>
    </location>
    <ligand>
        <name>FMN</name>
        <dbReference type="ChEBI" id="CHEBI:58210"/>
    </ligand>
</feature>
<keyword evidence="9" id="KW-1185">Reference proteome</keyword>
<dbReference type="Pfam" id="PF00296">
    <property type="entry name" value="Bac_luciferase"/>
    <property type="match status" value="1"/>
</dbReference>
<feature type="binding site" evidence="6">
    <location>
        <position position="60"/>
    </location>
    <ligand>
        <name>FMN</name>
        <dbReference type="ChEBI" id="CHEBI:58210"/>
    </ligand>
</feature>
<comment type="caution">
    <text evidence="8">The sequence shown here is derived from an EMBL/GenBank/DDBJ whole genome shotgun (WGS) entry which is preliminary data.</text>
</comment>
<dbReference type="Gene3D" id="3.20.20.30">
    <property type="entry name" value="Luciferase-like domain"/>
    <property type="match status" value="1"/>
</dbReference>
<sequence length="453" mass="51371">MPDKKQLHLGLFDIHTPNQMTQGLWAHPDNQSYRYKELQYWIELVQLLEKGKFDFIFFADSYGYPDLQRELAYREAVYTPSNDPMLAISALAAATKHLAFVSTASPTYEQPFAHARRFTTLDHLTNGRIGWNVVATGAASGAKAFGREEALSHEDRYEQAEEFLDVSYRLFEASWENEAVTVNKAKRFYADAAKIHEIQHHGKYFKMTAAHACEPSVQRTPVIFQAGSSERGRDFAAKHAEGIFLKAPTKVALKKQVDDIRARAIKHGRQPEDIKIFSGLSAIVADTEQAAKEKLAHYQAYSSRDAALLTYYSSTGIDLKELDPNAPFQAVNSEKGKSHTERYTRHAEHVLTVQQVIDDFAAKEFRGIRIAGTAQQIADEMESWMLETGIDGFNLERYIMPGTVADFVELVVPELQARGLYRTEYAEQTLRERLFGKGKTRLPEQHPAARYRN</sequence>
<dbReference type="PANTHER" id="PTHR30011:SF16">
    <property type="entry name" value="C2H2 FINGER DOMAIN TRANSCRIPTION FACTOR (EUROFUNG)-RELATED"/>
    <property type="match status" value="1"/>
</dbReference>
<feature type="binding site" evidence="6">
    <location>
        <position position="103"/>
    </location>
    <ligand>
        <name>FMN</name>
        <dbReference type="ChEBI" id="CHEBI:58210"/>
    </ligand>
</feature>
<dbReference type="RefSeq" id="WP_213513001.1">
    <property type="nucleotide sequence ID" value="NZ_BOSE01000001.1"/>
</dbReference>
<dbReference type="InterPro" id="IPR036661">
    <property type="entry name" value="Luciferase-like_sf"/>
</dbReference>
<feature type="binding site" evidence="6">
    <location>
        <position position="157"/>
    </location>
    <ligand>
        <name>FMN</name>
        <dbReference type="ChEBI" id="CHEBI:58210"/>
    </ligand>
</feature>
<dbReference type="GO" id="GO:0004497">
    <property type="term" value="F:monooxygenase activity"/>
    <property type="evidence" value="ECO:0007669"/>
    <property type="project" value="UniProtKB-KW"/>
</dbReference>
<proteinExistence type="inferred from homology"/>
<evidence type="ECO:0000256" key="3">
    <source>
        <dbReference type="ARBA" id="ARBA00023002"/>
    </source>
</evidence>
<name>A0A919YMC6_9BACL</name>
<evidence type="ECO:0000313" key="9">
    <source>
        <dbReference type="Proteomes" id="UP000683139"/>
    </source>
</evidence>
<evidence type="ECO:0000313" key="8">
    <source>
        <dbReference type="EMBL" id="GIP14809.1"/>
    </source>
</evidence>
<evidence type="ECO:0000256" key="6">
    <source>
        <dbReference type="PIRSR" id="PIRSR000337-1"/>
    </source>
</evidence>
<dbReference type="InterPro" id="IPR051260">
    <property type="entry name" value="Diverse_substr_monoxygenases"/>
</dbReference>
<feature type="binding site" evidence="6">
    <location>
        <position position="153"/>
    </location>
    <ligand>
        <name>FMN</name>
        <dbReference type="ChEBI" id="CHEBI:58210"/>
    </ligand>
</feature>
<dbReference type="Proteomes" id="UP000683139">
    <property type="component" value="Unassembled WGS sequence"/>
</dbReference>
<dbReference type="InterPro" id="IPR016215">
    <property type="entry name" value="NTA_MOA"/>
</dbReference>
<keyword evidence="4" id="KW-0503">Monooxygenase</keyword>
<dbReference type="InterPro" id="IPR011251">
    <property type="entry name" value="Luciferase-like_dom"/>
</dbReference>
<gene>
    <name evidence="8" type="ORF">J40TS1_04510</name>
</gene>
<comment type="similarity">
    <text evidence="5">Belongs to the NtaA/SnaA/DszA monooxygenase family.</text>
</comment>
<feature type="domain" description="Luciferase-like" evidence="7">
    <location>
        <begin position="30"/>
        <end position="391"/>
    </location>
</feature>